<accession>A0AAU8L0C8</accession>
<proteinExistence type="predicted"/>
<reference evidence="1" key="1">
    <citation type="submission" date="2024-06" db="EMBL/GenBank/DDBJ databases">
        <authorList>
            <person name="Gannavaram S."/>
            <person name="Nemani S."/>
            <person name="Datta M."/>
            <person name="Picchiottino A."/>
            <person name="Mereddy A."/>
            <person name="Gannavaram N."/>
            <person name="Honeycutt C."/>
            <person name="Tran D."/>
            <person name="Choi K."/>
            <person name="Srinivasan K."/>
            <person name="Johnson A."/>
        </authorList>
    </citation>
    <scope>NUCLEOTIDE SEQUENCE</scope>
</reference>
<protein>
    <submittedName>
        <fullName evidence="1">Uncharacterized protein</fullName>
    </submittedName>
</protein>
<dbReference type="EMBL" id="PP885733">
    <property type="protein sequence ID" value="XCN28167.1"/>
    <property type="molecule type" value="Genomic_DNA"/>
</dbReference>
<organism evidence="1">
    <name type="scientific">Pantoea phage Survivor</name>
    <dbReference type="NCBI Taxonomy" id="3232176"/>
    <lineage>
        <taxon>Viruses</taxon>
        <taxon>Duplodnaviria</taxon>
        <taxon>Heunggongvirae</taxon>
        <taxon>Uroviricota</taxon>
        <taxon>Caudoviricetes</taxon>
    </lineage>
</organism>
<name>A0AAU8L0C8_9CAUD</name>
<sequence length="229" mass="25992">MQIETKEFEGVDDATVYVSMNNFNYDKLIDRIIKHTGMGDTELTDGVIQRIFKDLAKVFNQNKRKELTPEEVKVAETFMKDLVGLRFSDYEDEEASEFYVALSEAMEWSLQNFQEVLTGAIPLEEVSDTSKDFYDALLELMDAESMIDEEDGELAMATLERLQEILSDYVSGEFDELQLAILAEMEKNLLDGELITGLQVENRPGRVVKHGDSLVTFPLILMKATGNGY</sequence>
<evidence type="ECO:0000313" key="1">
    <source>
        <dbReference type="EMBL" id="XCN28167.1"/>
    </source>
</evidence>